<evidence type="ECO:0000313" key="3">
    <source>
        <dbReference type="Proteomes" id="UP001221898"/>
    </source>
</evidence>
<dbReference type="Proteomes" id="UP001221898">
    <property type="component" value="Unassembled WGS sequence"/>
</dbReference>
<sequence>MKSNLCPRCCWPQHHLSCWVYKSSLNCCLQYPRPGNHSSPPACCQRWWGKSQKRAGGRSPVPVTTPADEEPEGQMV</sequence>
<reference evidence="2" key="1">
    <citation type="journal article" date="2023" name="Science">
        <title>Genome structures resolve the early diversification of teleost fishes.</title>
        <authorList>
            <person name="Parey E."/>
            <person name="Louis A."/>
            <person name="Montfort J."/>
            <person name="Bouchez O."/>
            <person name="Roques C."/>
            <person name="Iampietro C."/>
            <person name="Lluch J."/>
            <person name="Castinel A."/>
            <person name="Donnadieu C."/>
            <person name="Desvignes T."/>
            <person name="Floi Bucao C."/>
            <person name="Jouanno E."/>
            <person name="Wen M."/>
            <person name="Mejri S."/>
            <person name="Dirks R."/>
            <person name="Jansen H."/>
            <person name="Henkel C."/>
            <person name="Chen W.J."/>
            <person name="Zahm M."/>
            <person name="Cabau C."/>
            <person name="Klopp C."/>
            <person name="Thompson A.W."/>
            <person name="Robinson-Rechavi M."/>
            <person name="Braasch I."/>
            <person name="Lecointre G."/>
            <person name="Bobe J."/>
            <person name="Postlethwait J.H."/>
            <person name="Berthelot C."/>
            <person name="Roest Crollius H."/>
            <person name="Guiguen Y."/>
        </authorList>
    </citation>
    <scope>NUCLEOTIDE SEQUENCE</scope>
    <source>
        <strain evidence="2">NC1722</strain>
    </source>
</reference>
<dbReference type="AlphaFoldDB" id="A0AAD7SJK0"/>
<keyword evidence="3" id="KW-1185">Reference proteome</keyword>
<gene>
    <name evidence="2" type="ORF">AAFF_G00354990</name>
</gene>
<evidence type="ECO:0000313" key="2">
    <source>
        <dbReference type="EMBL" id="KAJ8403282.1"/>
    </source>
</evidence>
<comment type="caution">
    <text evidence="2">The sequence shown here is derived from an EMBL/GenBank/DDBJ whole genome shotgun (WGS) entry which is preliminary data.</text>
</comment>
<dbReference type="EMBL" id="JAINUG010000059">
    <property type="protein sequence ID" value="KAJ8403282.1"/>
    <property type="molecule type" value="Genomic_DNA"/>
</dbReference>
<feature type="compositionally biased region" description="Acidic residues" evidence="1">
    <location>
        <begin position="67"/>
        <end position="76"/>
    </location>
</feature>
<feature type="region of interest" description="Disordered" evidence="1">
    <location>
        <begin position="51"/>
        <end position="76"/>
    </location>
</feature>
<proteinExistence type="predicted"/>
<accession>A0AAD7SJK0</accession>
<name>A0AAD7SJK0_9TELE</name>
<protein>
    <submittedName>
        <fullName evidence="2">Uncharacterized protein</fullName>
    </submittedName>
</protein>
<organism evidence="2 3">
    <name type="scientific">Aldrovandia affinis</name>
    <dbReference type="NCBI Taxonomy" id="143900"/>
    <lineage>
        <taxon>Eukaryota</taxon>
        <taxon>Metazoa</taxon>
        <taxon>Chordata</taxon>
        <taxon>Craniata</taxon>
        <taxon>Vertebrata</taxon>
        <taxon>Euteleostomi</taxon>
        <taxon>Actinopterygii</taxon>
        <taxon>Neopterygii</taxon>
        <taxon>Teleostei</taxon>
        <taxon>Notacanthiformes</taxon>
        <taxon>Halosauridae</taxon>
        <taxon>Aldrovandia</taxon>
    </lineage>
</organism>
<evidence type="ECO:0000256" key="1">
    <source>
        <dbReference type="SAM" id="MobiDB-lite"/>
    </source>
</evidence>